<evidence type="ECO:0000313" key="1">
    <source>
        <dbReference type="EMBL" id="OQD76781.1"/>
    </source>
</evidence>
<dbReference type="AlphaFoldDB" id="A0A1V6PIG8"/>
<name>A0A1V6PIG8_9EURO</name>
<organism evidence="1 2">
    <name type="scientific">Penicillium antarcticum</name>
    <dbReference type="NCBI Taxonomy" id="416450"/>
    <lineage>
        <taxon>Eukaryota</taxon>
        <taxon>Fungi</taxon>
        <taxon>Dikarya</taxon>
        <taxon>Ascomycota</taxon>
        <taxon>Pezizomycotina</taxon>
        <taxon>Eurotiomycetes</taxon>
        <taxon>Eurotiomycetidae</taxon>
        <taxon>Eurotiales</taxon>
        <taxon>Aspergillaceae</taxon>
        <taxon>Penicillium</taxon>
    </lineage>
</organism>
<keyword evidence="2" id="KW-1185">Reference proteome</keyword>
<accession>A0A1V6PIG8</accession>
<dbReference type="EMBL" id="MDYN01000117">
    <property type="protein sequence ID" value="OQD76781.1"/>
    <property type="molecule type" value="Genomic_DNA"/>
</dbReference>
<reference evidence="2" key="1">
    <citation type="journal article" date="2017" name="Nat. Microbiol.">
        <title>Global analysis of biosynthetic gene clusters reveals vast potential of secondary metabolite production in Penicillium species.</title>
        <authorList>
            <person name="Nielsen J.C."/>
            <person name="Grijseels S."/>
            <person name="Prigent S."/>
            <person name="Ji B."/>
            <person name="Dainat J."/>
            <person name="Nielsen K.F."/>
            <person name="Frisvad J.C."/>
            <person name="Workman M."/>
            <person name="Nielsen J."/>
        </authorList>
    </citation>
    <scope>NUCLEOTIDE SEQUENCE [LARGE SCALE GENOMIC DNA]</scope>
    <source>
        <strain evidence="2">IBT 31811</strain>
    </source>
</reference>
<gene>
    <name evidence="1" type="ORF">PENANT_c117G02749</name>
</gene>
<protein>
    <submittedName>
        <fullName evidence="1">Uncharacterized protein</fullName>
    </submittedName>
</protein>
<comment type="caution">
    <text evidence="1">The sequence shown here is derived from an EMBL/GenBank/DDBJ whole genome shotgun (WGS) entry which is preliminary data.</text>
</comment>
<proteinExistence type="predicted"/>
<sequence>MASTQGISFKETQSSALDIIEQTVQRDAIKIEGNAAEDGQYWLLRSIME</sequence>
<dbReference type="Proteomes" id="UP000191672">
    <property type="component" value="Unassembled WGS sequence"/>
</dbReference>
<evidence type="ECO:0000313" key="2">
    <source>
        <dbReference type="Proteomes" id="UP000191672"/>
    </source>
</evidence>